<dbReference type="OrthoDB" id="3936150at2759"/>
<evidence type="ECO:0000256" key="2">
    <source>
        <dbReference type="ARBA" id="ARBA00022448"/>
    </source>
</evidence>
<dbReference type="Proteomes" id="UP000663836">
    <property type="component" value="Unassembled WGS sequence"/>
</dbReference>
<feature type="transmembrane region" description="Helical" evidence="7">
    <location>
        <begin position="200"/>
        <end position="223"/>
    </location>
</feature>
<feature type="transmembrane region" description="Helical" evidence="7">
    <location>
        <begin position="115"/>
        <end position="135"/>
    </location>
</feature>
<feature type="transmembrane region" description="Helical" evidence="7">
    <location>
        <begin position="49"/>
        <end position="72"/>
    </location>
</feature>
<name>A0A815EGW2_9BILA</name>
<dbReference type="Pfam" id="PF07690">
    <property type="entry name" value="MFS_1"/>
    <property type="match status" value="1"/>
</dbReference>
<evidence type="ECO:0000313" key="14">
    <source>
        <dbReference type="EMBL" id="CAF4150974.1"/>
    </source>
</evidence>
<feature type="transmembrane region" description="Helical" evidence="7">
    <location>
        <begin position="270"/>
        <end position="291"/>
    </location>
</feature>
<keyword evidence="4 7" id="KW-1133">Transmembrane helix</keyword>
<dbReference type="SUPFAM" id="SSF103473">
    <property type="entry name" value="MFS general substrate transporter"/>
    <property type="match status" value="1"/>
</dbReference>
<keyword evidence="2" id="KW-0813">Transport</keyword>
<dbReference type="AlphaFoldDB" id="A0A815EGW2"/>
<evidence type="ECO:0000313" key="12">
    <source>
        <dbReference type="EMBL" id="CAF3808585.1"/>
    </source>
</evidence>
<evidence type="ECO:0000259" key="8">
    <source>
        <dbReference type="PROSITE" id="PS50850"/>
    </source>
</evidence>
<dbReference type="PROSITE" id="PS50850">
    <property type="entry name" value="MFS"/>
    <property type="match status" value="1"/>
</dbReference>
<keyword evidence="5 7" id="KW-0472">Membrane</keyword>
<evidence type="ECO:0000256" key="3">
    <source>
        <dbReference type="ARBA" id="ARBA00022692"/>
    </source>
</evidence>
<protein>
    <recommendedName>
        <fullName evidence="8">Major facilitator superfamily (MFS) profile domain-containing protein</fullName>
    </recommendedName>
</protein>
<dbReference type="Proteomes" id="UP000663889">
    <property type="component" value="Unassembled WGS sequence"/>
</dbReference>
<feature type="transmembrane region" description="Helical" evidence="7">
    <location>
        <begin position="84"/>
        <end position="108"/>
    </location>
</feature>
<dbReference type="InterPro" id="IPR036259">
    <property type="entry name" value="MFS_trans_sf"/>
</dbReference>
<dbReference type="Proteomes" id="UP000663882">
    <property type="component" value="Unassembled WGS sequence"/>
</dbReference>
<dbReference type="InterPro" id="IPR011701">
    <property type="entry name" value="MFS"/>
</dbReference>
<accession>A0A815EGW2</accession>
<dbReference type="GO" id="GO:0005886">
    <property type="term" value="C:plasma membrane"/>
    <property type="evidence" value="ECO:0007669"/>
    <property type="project" value="TreeGrafter"/>
</dbReference>
<evidence type="ECO:0000256" key="6">
    <source>
        <dbReference type="SAM" id="MobiDB-lite"/>
    </source>
</evidence>
<dbReference type="EMBL" id="CAJOBD010001525">
    <property type="protein sequence ID" value="CAF3808585.1"/>
    <property type="molecule type" value="Genomic_DNA"/>
</dbReference>
<dbReference type="Proteomes" id="UP000663864">
    <property type="component" value="Unassembled WGS sequence"/>
</dbReference>
<evidence type="ECO:0000256" key="7">
    <source>
        <dbReference type="SAM" id="Phobius"/>
    </source>
</evidence>
<dbReference type="EMBL" id="CAJNOU010001976">
    <property type="protein sequence ID" value="CAF1276660.1"/>
    <property type="molecule type" value="Genomic_DNA"/>
</dbReference>
<dbReference type="InterPro" id="IPR020846">
    <property type="entry name" value="MFS_dom"/>
</dbReference>
<evidence type="ECO:0000256" key="1">
    <source>
        <dbReference type="ARBA" id="ARBA00004141"/>
    </source>
</evidence>
<feature type="transmembrane region" description="Helical" evidence="7">
    <location>
        <begin position="440"/>
        <end position="460"/>
    </location>
</feature>
<organism evidence="11 15">
    <name type="scientific">Rotaria sordida</name>
    <dbReference type="NCBI Taxonomy" id="392033"/>
    <lineage>
        <taxon>Eukaryota</taxon>
        <taxon>Metazoa</taxon>
        <taxon>Spiralia</taxon>
        <taxon>Gnathifera</taxon>
        <taxon>Rotifera</taxon>
        <taxon>Eurotatoria</taxon>
        <taxon>Bdelloidea</taxon>
        <taxon>Philodinida</taxon>
        <taxon>Philodinidae</taxon>
        <taxon>Rotaria</taxon>
    </lineage>
</organism>
<evidence type="ECO:0000313" key="13">
    <source>
        <dbReference type="EMBL" id="CAF4083316.1"/>
    </source>
</evidence>
<comment type="subcellular location">
    <subcellularLocation>
        <location evidence="1">Membrane</location>
        <topology evidence="1">Multi-pass membrane protein</topology>
    </subcellularLocation>
</comment>
<keyword evidence="3 7" id="KW-0812">Transmembrane</keyword>
<gene>
    <name evidence="14" type="ORF">FNK824_LOCUS33682</name>
    <name evidence="12" type="ORF">JBS370_LOCUS15729</name>
    <name evidence="13" type="ORF">OTI717_LOCUS33308</name>
    <name evidence="9" type="ORF">RFH988_LOCUS26405</name>
    <name evidence="10" type="ORF">SEV965_LOCUS25039</name>
    <name evidence="11" type="ORF">ZHD862_LOCUS28524</name>
</gene>
<evidence type="ECO:0000313" key="15">
    <source>
        <dbReference type="Proteomes" id="UP000663864"/>
    </source>
</evidence>
<evidence type="ECO:0000256" key="5">
    <source>
        <dbReference type="ARBA" id="ARBA00023136"/>
    </source>
</evidence>
<feature type="transmembrane region" description="Helical" evidence="7">
    <location>
        <begin position="141"/>
        <end position="162"/>
    </location>
</feature>
<dbReference type="EMBL" id="CAJOBE010012543">
    <property type="protein sequence ID" value="CAF4150974.1"/>
    <property type="molecule type" value="Genomic_DNA"/>
</dbReference>
<reference evidence="11" key="1">
    <citation type="submission" date="2021-02" db="EMBL/GenBank/DDBJ databases">
        <authorList>
            <person name="Nowell W R."/>
        </authorList>
    </citation>
    <scope>NUCLEOTIDE SEQUENCE</scope>
</reference>
<dbReference type="GO" id="GO:0022857">
    <property type="term" value="F:transmembrane transporter activity"/>
    <property type="evidence" value="ECO:0007669"/>
    <property type="project" value="InterPro"/>
</dbReference>
<feature type="domain" description="Major facilitator superfamily (MFS) profile" evidence="8">
    <location>
        <begin position="50"/>
        <end position="464"/>
    </location>
</feature>
<dbReference type="PANTHER" id="PTHR23502:SF132">
    <property type="entry name" value="POLYAMINE TRANSPORTER 2-RELATED"/>
    <property type="match status" value="1"/>
</dbReference>
<dbReference type="EMBL" id="CAJNOT010002387">
    <property type="protein sequence ID" value="CAF1311701.1"/>
    <property type="molecule type" value="Genomic_DNA"/>
</dbReference>
<dbReference type="Gene3D" id="1.20.1250.20">
    <property type="entry name" value="MFS general substrate transporter like domains"/>
    <property type="match status" value="1"/>
</dbReference>
<feature type="transmembrane region" description="Helical" evidence="7">
    <location>
        <begin position="347"/>
        <end position="364"/>
    </location>
</feature>
<dbReference type="Proteomes" id="UP000663823">
    <property type="component" value="Unassembled WGS sequence"/>
</dbReference>
<proteinExistence type="predicted"/>
<dbReference type="EMBL" id="CAJOAX010010902">
    <property type="protein sequence ID" value="CAF4083316.1"/>
    <property type="molecule type" value="Genomic_DNA"/>
</dbReference>
<dbReference type="PANTHER" id="PTHR23502">
    <property type="entry name" value="MAJOR FACILITATOR SUPERFAMILY"/>
    <property type="match status" value="1"/>
</dbReference>
<evidence type="ECO:0000313" key="11">
    <source>
        <dbReference type="EMBL" id="CAF1311701.1"/>
    </source>
</evidence>
<dbReference type="EMBL" id="CAJNOO010002096">
    <property type="protein sequence ID" value="CAF1235696.1"/>
    <property type="molecule type" value="Genomic_DNA"/>
</dbReference>
<feature type="compositionally biased region" description="Polar residues" evidence="6">
    <location>
        <begin position="1"/>
        <end position="19"/>
    </location>
</feature>
<feature type="transmembrane region" description="Helical" evidence="7">
    <location>
        <begin position="174"/>
        <end position="194"/>
    </location>
</feature>
<evidence type="ECO:0000313" key="9">
    <source>
        <dbReference type="EMBL" id="CAF1235696.1"/>
    </source>
</evidence>
<evidence type="ECO:0000256" key="4">
    <source>
        <dbReference type="ARBA" id="ARBA00022989"/>
    </source>
</evidence>
<comment type="caution">
    <text evidence="11">The sequence shown here is derived from an EMBL/GenBank/DDBJ whole genome shotgun (WGS) entry which is preliminary data.</text>
</comment>
<sequence>MTLVSDQEQGNTDVASSPASMPEKEACKDAEEKKVLSIYDIHTKFKKNLLLVILGLLGALSVFDEIIYVPALPSLIRDLITTKTLALMSISVYLFGISLSSLIWGMLLDYYGRKWITTFGFVAFILTLVGCYFSSNIYMFIIFRALQGCLISVILVAGQGTIADIYHPNERGAAYGIFFAFYFGAAFPASIIGGKLAENYGWRSVFISVIIISVVMFISYVLVVPETHQYQVICMYQNQKNITLLESEQVSPPKLINPYLPLLYLGDRTVAPYVFVLVSGFVIVNCGVVLFPPDVSKPPYSYREGTIGMLLLPLCIAIVLGSVIGGKLSDLVTKKSFQLSTILEGRIVPGLILCILVSIGSIIYGWTIQFHVHVSVLILGQILYALGQGASRPGVLSYYTIQYQEHAASIISANNLLQQLTTSIVIALAEKIILVIDNGWFFTVLAVCNLLAVIVAAIVIHRKFRLSTNPEKKTLL</sequence>
<dbReference type="Proteomes" id="UP000663874">
    <property type="component" value="Unassembled WGS sequence"/>
</dbReference>
<feature type="transmembrane region" description="Helical" evidence="7">
    <location>
        <begin position="306"/>
        <end position="326"/>
    </location>
</feature>
<feature type="region of interest" description="Disordered" evidence="6">
    <location>
        <begin position="1"/>
        <end position="25"/>
    </location>
</feature>
<evidence type="ECO:0000313" key="10">
    <source>
        <dbReference type="EMBL" id="CAF1276660.1"/>
    </source>
</evidence>